<dbReference type="InterPro" id="IPR024076">
    <property type="entry name" value="Rotavirus_NSP2_C"/>
</dbReference>
<evidence type="ECO:0000256" key="4">
    <source>
        <dbReference type="ARBA" id="ARBA00022840"/>
    </source>
</evidence>
<sequence length="315" mass="35951">MAELACFCYPCDREGASVARYSRSAIKCMLSAKIDKSCSSKPYDTLVYGLAPPPVYKKRFNDGNNSRGMNFDTDMYDKVADLLVQILNGIKIGKDKATEIMAVPISVRHLENLIYRIENKDDIISVDSNLITKSVLIAMGLIKDCELTATAEGGDIVFQNQGFTMWRLDYKSHILMPITDPNFVEYKITLNHTDPIDDKIVKELVAELRWQYNKFAVITHGKGHYRVVRYSTVANHADRVYSTFKLIQKRNPSYKFNELDTRVIWTNWAAFVKSMLNGMKLDDSKRLLFTKMKPNESPFKGVTTERKLDEVSLLG</sequence>
<protein>
    <recommendedName>
        <fullName evidence="8">Non-structural protein 2</fullName>
        <shortName evidence="8">NSP2</shortName>
        <ecNumber evidence="8">3.6.4.-</ecNumber>
    </recommendedName>
    <alternativeName>
        <fullName evidence="8">NCVP3</fullName>
    </alternativeName>
    <alternativeName>
        <fullName evidence="8">Non-structural RNA-binding protein 35</fullName>
        <shortName evidence="8">NS35</shortName>
    </alternativeName>
</protein>
<keyword evidence="4 8" id="KW-0067">ATP-binding</keyword>
<evidence type="ECO:0000256" key="6">
    <source>
        <dbReference type="ARBA" id="ARBA00022884"/>
    </source>
</evidence>
<dbReference type="InterPro" id="IPR003668">
    <property type="entry name" value="Rotavirus_NSP2"/>
</dbReference>
<feature type="domain" description="Rotavirus non-structural protein 35 C-terminal" evidence="10">
    <location>
        <begin position="143"/>
        <end position="315"/>
    </location>
</feature>
<evidence type="ECO:0000313" key="12">
    <source>
        <dbReference type="EMBL" id="AIT39445.1"/>
    </source>
</evidence>
<evidence type="ECO:0000313" key="13">
    <source>
        <dbReference type="Proteomes" id="UP000121987"/>
    </source>
</evidence>
<keyword evidence="3 8" id="KW-0378">Hydrolase</keyword>
<comment type="similarity">
    <text evidence="8 9">Belongs to the rotavirus NSP2 family.</text>
</comment>
<keyword evidence="7 8" id="KW-1035">Host cytoplasm</keyword>
<evidence type="ECO:0000256" key="1">
    <source>
        <dbReference type="ARBA" id="ARBA00022723"/>
    </source>
</evidence>
<feature type="active site" description="For NTPase and RTPase activities" evidence="8">
    <location>
        <position position="224"/>
    </location>
</feature>
<comment type="function">
    <text evidence="8">Participates in replication and packaging of the viral genome. Plays a crucial role, together with NSP5, in the formation of virus factories (viroplasms) which are large inclusions in the host cytoplasm where replication intermediates are assembled and viral RNA replication takes place. Displays ssRNA binding, NTPase, RNA triphosphatase (RTPase) and ATP-independent helix-unwinding activities. The unwinding activity may prepare and organize plus-strand RNAs for packaging and replication by removing interfering secondary structures. The RTPase activity plays a role in the removal of the gamma-phosphate from the rotavirus RNA minus strands of dsRNA genome segments. Participates in the selective exclusion of host proteins from stress granules (SG) and P bodies (PB). Participates also in the sequestration of these remodeled organelles in viral factories.</text>
</comment>
<feature type="binding site" evidence="8">
    <location>
        <position position="187"/>
    </location>
    <ligand>
        <name>ATP</name>
        <dbReference type="ChEBI" id="CHEBI:30616"/>
    </ligand>
</feature>
<dbReference type="SUPFAM" id="SSF75347">
    <property type="entry name" value="Rotavirus NSP2 fragment, C-terminal domain"/>
    <property type="match status" value="1"/>
</dbReference>
<evidence type="ECO:0000256" key="8">
    <source>
        <dbReference type="HAMAP-Rule" id="MF_04089"/>
    </source>
</evidence>
<dbReference type="Pfam" id="PF02509">
    <property type="entry name" value="Rota_NS35_C"/>
    <property type="match status" value="1"/>
</dbReference>
<proteinExistence type="inferred from homology"/>
<feature type="binding site" evidence="8">
    <location>
        <position position="226"/>
    </location>
    <ligand>
        <name>ATP</name>
        <dbReference type="ChEBI" id="CHEBI:30616"/>
    </ligand>
</feature>
<dbReference type="Proteomes" id="UP000121987">
    <property type="component" value="Genome"/>
</dbReference>
<feature type="binding site" evidence="8">
    <location>
        <begin position="106"/>
        <end position="108"/>
    </location>
    <ligand>
        <name>ATP</name>
        <dbReference type="ChEBI" id="CHEBI:30616"/>
    </ligand>
</feature>
<dbReference type="InterPro" id="IPR048306">
    <property type="entry name" value="Rota_NS35_C"/>
</dbReference>
<evidence type="ECO:0000259" key="11">
    <source>
        <dbReference type="Pfam" id="PF21067"/>
    </source>
</evidence>
<dbReference type="GO" id="GO:0004550">
    <property type="term" value="F:nucleoside diphosphate kinase activity"/>
    <property type="evidence" value="ECO:0007669"/>
    <property type="project" value="InterPro"/>
</dbReference>
<dbReference type="InterPro" id="IPR048573">
    <property type="entry name" value="Rota_NS35_N"/>
</dbReference>
<dbReference type="GO" id="GO:0019079">
    <property type="term" value="P:viral genome replication"/>
    <property type="evidence" value="ECO:0007669"/>
    <property type="project" value="UniProtKB-UniRule"/>
</dbReference>
<evidence type="ECO:0000256" key="9">
    <source>
        <dbReference type="RuleBase" id="RU364009"/>
    </source>
</evidence>
<comment type="subunit">
    <text evidence="8">Homooctamer. Interacts with VP1; this interaction is weak. Interacts with NSP5; this interaction leads to up-regulation of NSP5 phosphorylation and formation of viral factories. Interacts with host DCP1A, DCP1B, DDX6, EDC4 and EIF2S1/eIF2-alpha; these interactions are probably part of the sequestration of some host SGs and PBs proteins in viral factories.</text>
</comment>
<evidence type="ECO:0000256" key="5">
    <source>
        <dbReference type="ARBA" id="ARBA00022842"/>
    </source>
</evidence>
<dbReference type="InterPro" id="IPR024068">
    <property type="entry name" value="Rotavirus_NSP2_N"/>
</dbReference>
<dbReference type="EMBL" id="KJ725024">
    <property type="protein sequence ID" value="AIT39445.1"/>
    <property type="molecule type" value="Genomic_RNA"/>
</dbReference>
<reference evidence="12 13" key="1">
    <citation type="journal article" date="2014" name="Biologicals">
        <title>Classification and characterization of a laboratory chicken rotavirus strain carrying G7P[35] neutralization antigens on the genotype 4 backbone gene configuration.</title>
        <authorList>
            <person name="Papp H."/>
            <person name="Marton S."/>
            <person name="Farkas S.L."/>
            <person name="Jakab F."/>
            <person name="Martella V."/>
            <person name="Malik Y.S."/>
            <person name="Palya V."/>
            <person name="Banyai K."/>
        </authorList>
    </citation>
    <scope>NUCLEOTIDE SEQUENCE [LARGE SCALE GENOMIC DNA]</scope>
    <source>
        <strain evidence="12">RVA/Chicken-tc/xxx/BRS/115/xxx/G7P[35]</strain>
    </source>
</reference>
<evidence type="ECO:0000259" key="10">
    <source>
        <dbReference type="Pfam" id="PF02509"/>
    </source>
</evidence>
<keyword evidence="6 8" id="KW-0694">RNA-binding</keyword>
<feature type="domain" description="Rotavirus non-structural protein 35 N-terminal" evidence="11">
    <location>
        <begin position="2"/>
        <end position="141"/>
    </location>
</feature>
<dbReference type="GO" id="GO:0003723">
    <property type="term" value="F:RNA binding"/>
    <property type="evidence" value="ECO:0007669"/>
    <property type="project" value="UniProtKB-UniRule"/>
</dbReference>
<dbReference type="GO" id="GO:0005524">
    <property type="term" value="F:ATP binding"/>
    <property type="evidence" value="ECO:0007669"/>
    <property type="project" value="UniProtKB-KW"/>
</dbReference>
<dbReference type="HAMAP" id="MF_04089">
    <property type="entry name" value="ROTA_NSP2"/>
    <property type="match status" value="1"/>
</dbReference>
<dbReference type="Gene3D" id="3.30.428.20">
    <property type="entry name" value="Rotavirus NSP2 fragment, C-terminal domain"/>
    <property type="match status" value="1"/>
</dbReference>
<dbReference type="GO" id="GO:0017111">
    <property type="term" value="F:ribonucleoside triphosphate phosphatase activity"/>
    <property type="evidence" value="ECO:0007669"/>
    <property type="project" value="InterPro"/>
</dbReference>
<keyword evidence="2 8" id="KW-0547">Nucleotide-binding</keyword>
<dbReference type="GO" id="GO:0046872">
    <property type="term" value="F:metal ion binding"/>
    <property type="evidence" value="ECO:0007669"/>
    <property type="project" value="UniProtKB-UniRule"/>
</dbReference>
<comment type="cofactor">
    <cofactor evidence="8 9">
        <name>Mg(2+)</name>
        <dbReference type="ChEBI" id="CHEBI:18420"/>
    </cofactor>
</comment>
<keyword evidence="5 8" id="KW-0460">Magnesium</keyword>
<name>A0A097GWH4_9REOV</name>
<keyword evidence="1 8" id="KW-0479">Metal-binding</keyword>
<evidence type="ECO:0000256" key="7">
    <source>
        <dbReference type="ARBA" id="ARBA00023200"/>
    </source>
</evidence>
<evidence type="ECO:0000256" key="2">
    <source>
        <dbReference type="ARBA" id="ARBA00022741"/>
    </source>
</evidence>
<organism evidence="12 13">
    <name type="scientific">Rotavirus A</name>
    <dbReference type="NCBI Taxonomy" id="28875"/>
    <lineage>
        <taxon>Viruses</taxon>
        <taxon>Riboviria</taxon>
        <taxon>Orthornavirae</taxon>
        <taxon>Duplornaviricota</taxon>
        <taxon>Resentoviricetes</taxon>
        <taxon>Reovirales</taxon>
        <taxon>Sedoreoviridae</taxon>
        <taxon>Rotavirus</taxon>
        <taxon>Rotavirus alphagastroenteritidis</taxon>
    </lineage>
</organism>
<feature type="region of interest" description="RNA-binding" evidence="8">
    <location>
        <begin position="204"/>
        <end position="240"/>
    </location>
</feature>
<feature type="binding site" evidence="8">
    <location>
        <begin position="220"/>
        <end position="222"/>
    </location>
    <ligand>
        <name>ATP</name>
        <dbReference type="ChEBI" id="CHEBI:30616"/>
    </ligand>
</feature>
<dbReference type="GO" id="GO:0030430">
    <property type="term" value="C:host cell cytoplasm"/>
    <property type="evidence" value="ECO:0007669"/>
    <property type="project" value="UniProtKB-SubCell"/>
</dbReference>
<evidence type="ECO:0000256" key="3">
    <source>
        <dbReference type="ARBA" id="ARBA00022801"/>
    </source>
</evidence>
<dbReference type="Gene3D" id="3.90.1400.10">
    <property type="entry name" value="Rotavirus NSP2 fragment, N-terminal domain"/>
    <property type="match status" value="1"/>
</dbReference>
<dbReference type="EC" id="3.6.4.-" evidence="8"/>
<accession>A0A097GWH4</accession>
<comment type="subcellular location">
    <subcellularLocation>
        <location evidence="8">Host cytoplasm</location>
    </subcellularLocation>
    <text evidence="8">Found in spherical cytoplasmic structures, called viral factories, that appear early after infection and are the site of viral replication and packaging.</text>
</comment>
<dbReference type="SUPFAM" id="SSF75574">
    <property type="entry name" value="Rotavirus NSP2 fragment, N-terminal domain"/>
    <property type="match status" value="1"/>
</dbReference>
<dbReference type="Pfam" id="PF21067">
    <property type="entry name" value="Rota_NS35_N"/>
    <property type="match status" value="1"/>
</dbReference>